<dbReference type="STRING" id="47427.A0A2H3CEW7"/>
<reference evidence="3" key="1">
    <citation type="journal article" date="2017" name="Nat. Ecol. Evol.">
        <title>Genome expansion and lineage-specific genetic innovations in the forest pathogenic fungi Armillaria.</title>
        <authorList>
            <person name="Sipos G."/>
            <person name="Prasanna A.N."/>
            <person name="Walter M.C."/>
            <person name="O'Connor E."/>
            <person name="Balint B."/>
            <person name="Krizsan K."/>
            <person name="Kiss B."/>
            <person name="Hess J."/>
            <person name="Varga T."/>
            <person name="Slot J."/>
            <person name="Riley R."/>
            <person name="Boka B."/>
            <person name="Rigling D."/>
            <person name="Barry K."/>
            <person name="Lee J."/>
            <person name="Mihaltcheva S."/>
            <person name="LaButti K."/>
            <person name="Lipzen A."/>
            <person name="Waldron R."/>
            <person name="Moloney N.M."/>
            <person name="Sperisen C."/>
            <person name="Kredics L."/>
            <person name="Vagvoelgyi C."/>
            <person name="Patrignani A."/>
            <person name="Fitzpatrick D."/>
            <person name="Nagy I."/>
            <person name="Doyle S."/>
            <person name="Anderson J.B."/>
            <person name="Grigoriev I.V."/>
            <person name="Gueldener U."/>
            <person name="Muensterkoetter M."/>
            <person name="Nagy L.G."/>
        </authorList>
    </citation>
    <scope>NUCLEOTIDE SEQUENCE [LARGE SCALE GENOMIC DNA]</scope>
    <source>
        <strain evidence="3">Ar21-2</strain>
    </source>
</reference>
<evidence type="ECO:0000313" key="3">
    <source>
        <dbReference type="Proteomes" id="UP000217790"/>
    </source>
</evidence>
<evidence type="ECO:0000313" key="2">
    <source>
        <dbReference type="EMBL" id="PBK80390.1"/>
    </source>
</evidence>
<keyword evidence="3" id="KW-1185">Reference proteome</keyword>
<evidence type="ECO:0000256" key="1">
    <source>
        <dbReference type="SAM" id="MobiDB-lite"/>
    </source>
</evidence>
<sequence length="141" mass="16209">MCSASVLSDALPQADEDDDKYDPDTWDRILDDIVDSRAGVIASEYGNTAQPAPTSMPEIWNWSTLCKQIKKDLKKNLQQTKYNQLLILRNFATLRIKGFKRIEASLNIARQWHEGEGCHFAHRVCTLAQHYQLFEQLPEET</sequence>
<gene>
    <name evidence="2" type="ORF">ARMGADRAFT_1092278</name>
</gene>
<dbReference type="EMBL" id="KZ293746">
    <property type="protein sequence ID" value="PBK80390.1"/>
    <property type="molecule type" value="Genomic_DNA"/>
</dbReference>
<dbReference type="OrthoDB" id="6511194at2759"/>
<dbReference type="Proteomes" id="UP000217790">
    <property type="component" value="Unassembled WGS sequence"/>
</dbReference>
<dbReference type="InParanoid" id="A0A2H3CEW7"/>
<feature type="region of interest" description="Disordered" evidence="1">
    <location>
        <begin position="1"/>
        <end position="23"/>
    </location>
</feature>
<protein>
    <submittedName>
        <fullName evidence="2">Uncharacterized protein</fullName>
    </submittedName>
</protein>
<accession>A0A2H3CEW7</accession>
<dbReference type="AlphaFoldDB" id="A0A2H3CEW7"/>
<name>A0A2H3CEW7_ARMGA</name>
<proteinExistence type="predicted"/>
<organism evidence="2 3">
    <name type="scientific">Armillaria gallica</name>
    <name type="common">Bulbous honey fungus</name>
    <name type="synonym">Armillaria bulbosa</name>
    <dbReference type="NCBI Taxonomy" id="47427"/>
    <lineage>
        <taxon>Eukaryota</taxon>
        <taxon>Fungi</taxon>
        <taxon>Dikarya</taxon>
        <taxon>Basidiomycota</taxon>
        <taxon>Agaricomycotina</taxon>
        <taxon>Agaricomycetes</taxon>
        <taxon>Agaricomycetidae</taxon>
        <taxon>Agaricales</taxon>
        <taxon>Marasmiineae</taxon>
        <taxon>Physalacriaceae</taxon>
        <taxon>Armillaria</taxon>
    </lineage>
</organism>